<keyword evidence="4" id="KW-1185">Reference proteome</keyword>
<dbReference type="RefSeq" id="WP_167965843.1">
    <property type="nucleotide sequence ID" value="NZ_JAATJJ010000002.1"/>
</dbReference>
<dbReference type="AlphaFoldDB" id="A0A846QZK2"/>
<reference evidence="3 4" key="1">
    <citation type="submission" date="2020-03" db="EMBL/GenBank/DDBJ databases">
        <title>Genomic Encyclopedia of Type Strains, Phase IV (KMG-IV): sequencing the most valuable type-strain genomes for metagenomic binning, comparative biology and taxonomic classification.</title>
        <authorList>
            <person name="Goeker M."/>
        </authorList>
    </citation>
    <scope>NUCLEOTIDE SEQUENCE [LARGE SCALE GENOMIC DNA]</scope>
    <source>
        <strain evidence="3 4">DSM 29762</strain>
    </source>
</reference>
<dbReference type="Proteomes" id="UP000590442">
    <property type="component" value="Unassembled WGS sequence"/>
</dbReference>
<evidence type="ECO:0000313" key="3">
    <source>
        <dbReference type="EMBL" id="NJB72627.1"/>
    </source>
</evidence>
<evidence type="ECO:0000313" key="4">
    <source>
        <dbReference type="Proteomes" id="UP000590442"/>
    </source>
</evidence>
<dbReference type="EMBL" id="JAATJJ010000002">
    <property type="protein sequence ID" value="NJB72627.1"/>
    <property type="molecule type" value="Genomic_DNA"/>
</dbReference>
<evidence type="ECO:0000256" key="1">
    <source>
        <dbReference type="SAM" id="MobiDB-lite"/>
    </source>
</evidence>
<accession>A0A846QZK2</accession>
<feature type="region of interest" description="Disordered" evidence="1">
    <location>
        <begin position="88"/>
        <end position="111"/>
    </location>
</feature>
<name>A0A846QZK2_9FLAO</name>
<protein>
    <submittedName>
        <fullName evidence="3">Uncharacterized protein</fullName>
    </submittedName>
</protein>
<gene>
    <name evidence="3" type="ORF">GGR42_003118</name>
</gene>
<feature type="signal peptide" evidence="2">
    <location>
        <begin position="1"/>
        <end position="21"/>
    </location>
</feature>
<organism evidence="3 4">
    <name type="scientific">Saonia flava</name>
    <dbReference type="NCBI Taxonomy" id="523696"/>
    <lineage>
        <taxon>Bacteria</taxon>
        <taxon>Pseudomonadati</taxon>
        <taxon>Bacteroidota</taxon>
        <taxon>Flavobacteriia</taxon>
        <taxon>Flavobacteriales</taxon>
        <taxon>Flavobacteriaceae</taxon>
        <taxon>Saonia</taxon>
    </lineage>
</organism>
<sequence>MKNRIFITIGLCLLSIWFMSAQQNQLTGPEAKNRKPWENPRESSIVMVKNHNHKPLTGPKAKNLKLWEDKCERIAVVYEQRKIITGPKAKNTRPEHDDYWASMESSSEIIQ</sequence>
<evidence type="ECO:0000256" key="2">
    <source>
        <dbReference type="SAM" id="SignalP"/>
    </source>
</evidence>
<proteinExistence type="predicted"/>
<keyword evidence="2" id="KW-0732">Signal</keyword>
<comment type="caution">
    <text evidence="3">The sequence shown here is derived from an EMBL/GenBank/DDBJ whole genome shotgun (WGS) entry which is preliminary data.</text>
</comment>
<feature type="chain" id="PRO_5032395789" evidence="2">
    <location>
        <begin position="22"/>
        <end position="111"/>
    </location>
</feature>